<protein>
    <submittedName>
        <fullName evidence="2">Uncharacterized protein</fullName>
    </submittedName>
</protein>
<comment type="caution">
    <text evidence="2">The sequence shown here is derived from an EMBL/GenBank/DDBJ whole genome shotgun (WGS) entry which is preliminary data.</text>
</comment>
<keyword evidence="3" id="KW-1185">Reference proteome</keyword>
<accession>A0ABR6ENL8</accession>
<gene>
    <name evidence="2" type="ORF">GL263_25845</name>
</gene>
<proteinExistence type="predicted"/>
<organism evidence="2 3">
    <name type="scientific">Streptomyces durbertensis</name>
    <dbReference type="NCBI Taxonomy" id="2448886"/>
    <lineage>
        <taxon>Bacteria</taxon>
        <taxon>Bacillati</taxon>
        <taxon>Actinomycetota</taxon>
        <taxon>Actinomycetes</taxon>
        <taxon>Kitasatosporales</taxon>
        <taxon>Streptomycetaceae</taxon>
        <taxon>Streptomyces</taxon>
    </lineage>
</organism>
<feature type="region of interest" description="Disordered" evidence="1">
    <location>
        <begin position="54"/>
        <end position="77"/>
    </location>
</feature>
<reference evidence="3" key="1">
    <citation type="journal article" date="2020" name="Syst. Appl. Microbiol.">
        <title>Streptomyces alkaliterrae sp. nov., isolated from an alkaline soil, and emended descriptions of Streptomyces alkaliphilus, Streptomyces calidiresistens and Streptomyces durbertensis.</title>
        <authorList>
            <person name="Swiecimska M."/>
            <person name="Golinska P."/>
            <person name="Nouioui I."/>
            <person name="Wypij M."/>
            <person name="Rai M."/>
            <person name="Sangal V."/>
            <person name="Goodfellow M."/>
        </authorList>
    </citation>
    <scope>NUCLEOTIDE SEQUENCE [LARGE SCALE GENOMIC DNA]</scope>
    <source>
        <strain evidence="3">DSM 104538</strain>
    </source>
</reference>
<dbReference type="EMBL" id="WMLF01000679">
    <property type="protein sequence ID" value="MBB1246942.1"/>
    <property type="molecule type" value="Genomic_DNA"/>
</dbReference>
<evidence type="ECO:0000313" key="2">
    <source>
        <dbReference type="EMBL" id="MBB1246942.1"/>
    </source>
</evidence>
<dbReference type="Proteomes" id="UP000766698">
    <property type="component" value="Unassembled WGS sequence"/>
</dbReference>
<dbReference type="RefSeq" id="WP_182858159.1">
    <property type="nucleotide sequence ID" value="NZ_WMLF01000679.1"/>
</dbReference>
<evidence type="ECO:0000313" key="3">
    <source>
        <dbReference type="Proteomes" id="UP000766698"/>
    </source>
</evidence>
<sequence>MGSAEPAGLVASATLATRVVKIADPRFGGLYTSTEWVSGVTEVSGSGVPTVTVVRRPETATVDPPPGSSARPPRPRPERLEVRLGDRAVVLRRERNGWFRRGVRLRLEYSSPDGPADGSANPYSPGGAARTVLVLRPTRRRRSALFRRHRLLGLLPFRRRVGTFALPRGSAKTRRARTAPYLTRWRGWARPTADEAALAHAMVAVFGIGSRGQVPWDDAADLAVEGAEVVAEGSGAILRLVGALVRGVLNN</sequence>
<name>A0ABR6ENL8_9ACTN</name>
<evidence type="ECO:0000256" key="1">
    <source>
        <dbReference type="SAM" id="MobiDB-lite"/>
    </source>
</evidence>